<feature type="non-terminal residue" evidence="2">
    <location>
        <position position="1"/>
    </location>
</feature>
<organism evidence="2">
    <name type="scientific">Cuerna arida</name>
    <dbReference type="NCBI Taxonomy" id="1464854"/>
    <lineage>
        <taxon>Eukaryota</taxon>
        <taxon>Metazoa</taxon>
        <taxon>Ecdysozoa</taxon>
        <taxon>Arthropoda</taxon>
        <taxon>Hexapoda</taxon>
        <taxon>Insecta</taxon>
        <taxon>Pterygota</taxon>
        <taxon>Neoptera</taxon>
        <taxon>Paraneoptera</taxon>
        <taxon>Hemiptera</taxon>
        <taxon>Auchenorrhyncha</taxon>
        <taxon>Membracoidea</taxon>
        <taxon>Cicadellidae</taxon>
        <taxon>Cicadellinae</taxon>
        <taxon>Proconiini</taxon>
        <taxon>Cuerna</taxon>
    </lineage>
</organism>
<feature type="compositionally biased region" description="Gly residues" evidence="1">
    <location>
        <begin position="79"/>
        <end position="92"/>
    </location>
</feature>
<evidence type="ECO:0000313" key="2">
    <source>
        <dbReference type="EMBL" id="JAS66698.1"/>
    </source>
</evidence>
<evidence type="ECO:0000256" key="1">
    <source>
        <dbReference type="SAM" id="MobiDB-lite"/>
    </source>
</evidence>
<feature type="non-terminal residue" evidence="2">
    <location>
        <position position="129"/>
    </location>
</feature>
<protein>
    <submittedName>
        <fullName evidence="2">Uncharacterized protein</fullName>
    </submittedName>
</protein>
<dbReference type="EMBL" id="GECZ01003071">
    <property type="protein sequence ID" value="JAS66698.1"/>
    <property type="molecule type" value="Transcribed_RNA"/>
</dbReference>
<accession>A0A1B6GW87</accession>
<gene>
    <name evidence="2" type="ORF">g.35780</name>
</gene>
<dbReference type="AlphaFoldDB" id="A0A1B6GW87"/>
<sequence length="129" mass="14083">KDGPPPDKSQQQQQQQQQGQPQQQRQPQPQQQVQSQPQQQVQPQPQQVQPQPQPQQQQQRQPPPFTSQMKKEDPYPSLGPGGDVSSLGGGSSRGSQDQGRQWSHKGAMGPSPPGSVYSDDGQSSGGGWR</sequence>
<proteinExistence type="predicted"/>
<name>A0A1B6GW87_9HEMI</name>
<feature type="compositionally biased region" description="Low complexity" evidence="1">
    <location>
        <begin position="10"/>
        <end position="60"/>
    </location>
</feature>
<reference evidence="2" key="1">
    <citation type="submission" date="2015-11" db="EMBL/GenBank/DDBJ databases">
        <title>De novo transcriptome assembly of four potential Pierce s Disease insect vectors from Arizona vineyards.</title>
        <authorList>
            <person name="Tassone E.E."/>
        </authorList>
    </citation>
    <scope>NUCLEOTIDE SEQUENCE</scope>
</reference>
<feature type="region of interest" description="Disordered" evidence="1">
    <location>
        <begin position="1"/>
        <end position="129"/>
    </location>
</feature>